<keyword evidence="4" id="KW-1185">Reference proteome</keyword>
<comment type="caution">
    <text evidence="3">The sequence shown here is derived from an EMBL/GenBank/DDBJ whole genome shotgun (WGS) entry which is preliminary data.</text>
</comment>
<gene>
    <name evidence="3" type="ORF">TKK_011389</name>
</gene>
<dbReference type="InterPro" id="IPR043136">
    <property type="entry name" value="B30.2/SPRY_sf"/>
</dbReference>
<protein>
    <recommendedName>
        <fullName evidence="2">B30.2/SPRY domain-containing protein</fullName>
    </recommendedName>
</protein>
<dbReference type="InterPro" id="IPR003877">
    <property type="entry name" value="SPRY_dom"/>
</dbReference>
<dbReference type="InterPro" id="IPR013320">
    <property type="entry name" value="ConA-like_dom_sf"/>
</dbReference>
<dbReference type="EMBL" id="JBJJXI010000092">
    <property type="protein sequence ID" value="KAL3394374.1"/>
    <property type="molecule type" value="Genomic_DNA"/>
</dbReference>
<evidence type="ECO:0000313" key="3">
    <source>
        <dbReference type="EMBL" id="KAL3394374.1"/>
    </source>
</evidence>
<dbReference type="AlphaFoldDB" id="A0ABD2WNC0"/>
<sequence length="322" mass="36381">MEQPLGLVYEEARHNTIQPIQGSIQSILIIDPTTGYTKTENANDDENYDDTCHEWEWDTAYETSRLQLAHENLEVKFHPGFSTGTAAVRGNKPMTSGKHHWWEVKMLTPVYGTDVMVGVGTAKADLLSTGENFCSLLGRDKESWGFSYRGYIQHGGISKEYSTCFHQNSRVGVHYDGWQGTLEFFHNGNPLGIAFTGLQNLELYPMVCSTAAKSRMRIINSCSVSATLQLHCLSLLKSHQKKELLELYPGLKYKIENIFSKILQKVKDEDEDIELQYHTACLDDFDFALVGCKPLRKQHIMNEENLIELLPSSSSNLPAILL</sequence>
<dbReference type="SMART" id="SM00449">
    <property type="entry name" value="SPRY"/>
    <property type="match status" value="1"/>
</dbReference>
<dbReference type="InterPro" id="IPR050672">
    <property type="entry name" value="FBXO45-Fsn/SPSB_families"/>
</dbReference>
<dbReference type="PANTHER" id="PTHR12245:SF5">
    <property type="entry name" value="SPRY DOMAIN-CONTAINING SOCS BOX PROTEIN 3"/>
    <property type="match status" value="1"/>
</dbReference>
<dbReference type="Pfam" id="PF00622">
    <property type="entry name" value="SPRY"/>
    <property type="match status" value="1"/>
</dbReference>
<dbReference type="InterPro" id="IPR001870">
    <property type="entry name" value="B30.2/SPRY"/>
</dbReference>
<dbReference type="PANTHER" id="PTHR12245">
    <property type="entry name" value="SPRY DOMAIN CONTAINING SOCS BOX PROTEIN"/>
    <property type="match status" value="1"/>
</dbReference>
<dbReference type="PROSITE" id="PS50188">
    <property type="entry name" value="B302_SPRY"/>
    <property type="match status" value="1"/>
</dbReference>
<dbReference type="Proteomes" id="UP001627154">
    <property type="component" value="Unassembled WGS sequence"/>
</dbReference>
<accession>A0ABD2WNC0</accession>
<dbReference type="SUPFAM" id="SSF49899">
    <property type="entry name" value="Concanavalin A-like lectins/glucanases"/>
    <property type="match status" value="1"/>
</dbReference>
<dbReference type="Gene3D" id="2.60.120.920">
    <property type="match status" value="1"/>
</dbReference>
<dbReference type="InterPro" id="IPR035754">
    <property type="entry name" value="SPRY_SPSB3"/>
</dbReference>
<name>A0ABD2WNC0_9HYME</name>
<dbReference type="CDD" id="cd12876">
    <property type="entry name" value="SPRY_SOCS3"/>
    <property type="match status" value="1"/>
</dbReference>
<keyword evidence="1" id="KW-0833">Ubl conjugation pathway</keyword>
<feature type="domain" description="B30.2/SPRY" evidence="2">
    <location>
        <begin position="35"/>
        <end position="225"/>
    </location>
</feature>
<organism evidence="3 4">
    <name type="scientific">Trichogramma kaykai</name>
    <dbReference type="NCBI Taxonomy" id="54128"/>
    <lineage>
        <taxon>Eukaryota</taxon>
        <taxon>Metazoa</taxon>
        <taxon>Ecdysozoa</taxon>
        <taxon>Arthropoda</taxon>
        <taxon>Hexapoda</taxon>
        <taxon>Insecta</taxon>
        <taxon>Pterygota</taxon>
        <taxon>Neoptera</taxon>
        <taxon>Endopterygota</taxon>
        <taxon>Hymenoptera</taxon>
        <taxon>Apocrita</taxon>
        <taxon>Proctotrupomorpha</taxon>
        <taxon>Chalcidoidea</taxon>
        <taxon>Trichogrammatidae</taxon>
        <taxon>Trichogramma</taxon>
    </lineage>
</organism>
<evidence type="ECO:0000313" key="4">
    <source>
        <dbReference type="Proteomes" id="UP001627154"/>
    </source>
</evidence>
<reference evidence="3 4" key="1">
    <citation type="journal article" date="2024" name="bioRxiv">
        <title>A reference genome for Trichogramma kaykai: A tiny desert-dwelling parasitoid wasp with competing sex-ratio distorters.</title>
        <authorList>
            <person name="Culotta J."/>
            <person name="Lindsey A.R."/>
        </authorList>
    </citation>
    <scope>NUCLEOTIDE SEQUENCE [LARGE SCALE GENOMIC DNA]</scope>
    <source>
        <strain evidence="3 4">KSX58</strain>
    </source>
</reference>
<evidence type="ECO:0000259" key="2">
    <source>
        <dbReference type="PROSITE" id="PS50188"/>
    </source>
</evidence>
<evidence type="ECO:0000256" key="1">
    <source>
        <dbReference type="ARBA" id="ARBA00022786"/>
    </source>
</evidence>
<proteinExistence type="predicted"/>